<evidence type="ECO:0000313" key="12">
    <source>
        <dbReference type="EMBL" id="KAJ9697333.1"/>
    </source>
</evidence>
<evidence type="ECO:0000256" key="3">
    <source>
        <dbReference type="ARBA" id="ARBA00022692"/>
    </source>
</evidence>
<evidence type="ECO:0000256" key="8">
    <source>
        <dbReference type="ARBA" id="ARBA00023033"/>
    </source>
</evidence>
<dbReference type="EMBL" id="JARBHA010000007">
    <property type="protein sequence ID" value="KAJ9697333.1"/>
    <property type="molecule type" value="Genomic_DNA"/>
</dbReference>
<dbReference type="GO" id="GO:0005506">
    <property type="term" value="F:iron ion binding"/>
    <property type="evidence" value="ECO:0007669"/>
    <property type="project" value="InterPro"/>
</dbReference>
<keyword evidence="5" id="KW-1133">Transmembrane helix</keyword>
<evidence type="ECO:0000256" key="5">
    <source>
        <dbReference type="ARBA" id="ARBA00022989"/>
    </source>
</evidence>
<dbReference type="GO" id="GO:0020037">
    <property type="term" value="F:heme binding"/>
    <property type="evidence" value="ECO:0007669"/>
    <property type="project" value="InterPro"/>
</dbReference>
<dbReference type="GO" id="GO:0016020">
    <property type="term" value="C:membrane"/>
    <property type="evidence" value="ECO:0007669"/>
    <property type="project" value="UniProtKB-SubCell"/>
</dbReference>
<dbReference type="PRINTS" id="PR00463">
    <property type="entry name" value="EP450I"/>
</dbReference>
<evidence type="ECO:0008006" key="14">
    <source>
        <dbReference type="Google" id="ProtNLM"/>
    </source>
</evidence>
<dbReference type="Pfam" id="PF00067">
    <property type="entry name" value="p450"/>
    <property type="match status" value="2"/>
</dbReference>
<dbReference type="GO" id="GO:0004497">
    <property type="term" value="F:monooxygenase activity"/>
    <property type="evidence" value="ECO:0007669"/>
    <property type="project" value="UniProtKB-KW"/>
</dbReference>
<keyword evidence="8 11" id="KW-0503">Monooxygenase</keyword>
<comment type="similarity">
    <text evidence="11">Belongs to the cytochrome P450 family.</text>
</comment>
<dbReference type="InterPro" id="IPR036396">
    <property type="entry name" value="Cyt_P450_sf"/>
</dbReference>
<keyword evidence="9" id="KW-0472">Membrane</keyword>
<dbReference type="PROSITE" id="PS00086">
    <property type="entry name" value="CYTOCHROME_P450"/>
    <property type="match status" value="1"/>
</dbReference>
<dbReference type="Proteomes" id="UP001168098">
    <property type="component" value="Unassembled WGS sequence"/>
</dbReference>
<gene>
    <name evidence="12" type="ORF">PVL29_009230</name>
</gene>
<organism evidence="12 13">
    <name type="scientific">Vitis rotundifolia</name>
    <name type="common">Muscadine grape</name>
    <dbReference type="NCBI Taxonomy" id="103349"/>
    <lineage>
        <taxon>Eukaryota</taxon>
        <taxon>Viridiplantae</taxon>
        <taxon>Streptophyta</taxon>
        <taxon>Embryophyta</taxon>
        <taxon>Tracheophyta</taxon>
        <taxon>Spermatophyta</taxon>
        <taxon>Magnoliopsida</taxon>
        <taxon>eudicotyledons</taxon>
        <taxon>Gunneridae</taxon>
        <taxon>Pentapetalae</taxon>
        <taxon>rosids</taxon>
        <taxon>Vitales</taxon>
        <taxon>Vitaceae</taxon>
        <taxon>Viteae</taxon>
        <taxon>Vitis</taxon>
    </lineage>
</organism>
<comment type="cofactor">
    <cofactor evidence="10">
        <name>heme</name>
        <dbReference type="ChEBI" id="CHEBI:30413"/>
    </cofactor>
</comment>
<proteinExistence type="inferred from homology"/>
<keyword evidence="13" id="KW-1185">Reference proteome</keyword>
<keyword evidence="2 10" id="KW-0349">Heme</keyword>
<evidence type="ECO:0000313" key="13">
    <source>
        <dbReference type="Proteomes" id="UP001168098"/>
    </source>
</evidence>
<evidence type="ECO:0000256" key="6">
    <source>
        <dbReference type="ARBA" id="ARBA00023002"/>
    </source>
</evidence>
<keyword evidence="3" id="KW-0812">Transmembrane</keyword>
<evidence type="ECO:0000256" key="7">
    <source>
        <dbReference type="ARBA" id="ARBA00023004"/>
    </source>
</evidence>
<evidence type="ECO:0000256" key="2">
    <source>
        <dbReference type="ARBA" id="ARBA00022617"/>
    </source>
</evidence>
<dbReference type="InterPro" id="IPR017972">
    <property type="entry name" value="Cyt_P450_CS"/>
</dbReference>
<evidence type="ECO:0000256" key="9">
    <source>
        <dbReference type="ARBA" id="ARBA00023136"/>
    </source>
</evidence>
<comment type="caution">
    <text evidence="12">The sequence shown here is derived from an EMBL/GenBank/DDBJ whole genome shotgun (WGS) entry which is preliminary data.</text>
</comment>
<comment type="subcellular location">
    <subcellularLocation>
        <location evidence="1">Membrane</location>
        <topology evidence="1">Single-pass membrane protein</topology>
    </subcellularLocation>
</comment>
<dbReference type="InterPro" id="IPR001128">
    <property type="entry name" value="Cyt_P450"/>
</dbReference>
<feature type="binding site" description="axial binding residue" evidence="10">
    <location>
        <position position="388"/>
    </location>
    <ligand>
        <name>heme</name>
        <dbReference type="ChEBI" id="CHEBI:30413"/>
    </ligand>
    <ligandPart>
        <name>Fe</name>
        <dbReference type="ChEBI" id="CHEBI:18248"/>
    </ligandPart>
</feature>
<reference evidence="12 13" key="1">
    <citation type="journal article" date="2023" name="BMC Biotechnol.">
        <title>Vitis rotundifolia cv Carlos genome sequencing.</title>
        <authorList>
            <person name="Huff M."/>
            <person name="Hulse-Kemp A."/>
            <person name="Scheffler B."/>
            <person name="Youngblood R."/>
            <person name="Simpson S."/>
            <person name="Babiker E."/>
            <person name="Staton M."/>
        </authorList>
    </citation>
    <scope>NUCLEOTIDE SEQUENCE [LARGE SCALE GENOMIC DNA]</scope>
    <source>
        <tissue evidence="12">Leaf</tissue>
    </source>
</reference>
<evidence type="ECO:0000256" key="10">
    <source>
        <dbReference type="PIRSR" id="PIRSR602401-1"/>
    </source>
</evidence>
<dbReference type="SUPFAM" id="SSF48264">
    <property type="entry name" value="Cytochrome P450"/>
    <property type="match status" value="1"/>
</dbReference>
<dbReference type="AlphaFoldDB" id="A0AA38ZZS9"/>
<accession>A0AA38ZZS9</accession>
<dbReference type="InterPro" id="IPR002401">
    <property type="entry name" value="Cyt_P450_E_grp-I"/>
</dbReference>
<dbReference type="PANTHER" id="PTHR47947:SF1">
    <property type="entry name" value="CYTOCHROME P450 82E3"/>
    <property type="match status" value="1"/>
</dbReference>
<dbReference type="GO" id="GO:0016705">
    <property type="term" value="F:oxidoreductase activity, acting on paired donors, with incorporation or reduction of molecular oxygen"/>
    <property type="evidence" value="ECO:0007669"/>
    <property type="project" value="InterPro"/>
</dbReference>
<keyword evidence="4 10" id="KW-0479">Metal-binding</keyword>
<evidence type="ECO:0000256" key="4">
    <source>
        <dbReference type="ARBA" id="ARBA00022723"/>
    </source>
</evidence>
<dbReference type="PANTHER" id="PTHR47947">
    <property type="entry name" value="CYTOCHROME P450 82C3-RELATED"/>
    <property type="match status" value="1"/>
</dbReference>
<dbReference type="InterPro" id="IPR050651">
    <property type="entry name" value="Plant_Cytochrome_P450_Monoox"/>
</dbReference>
<dbReference type="Gene3D" id="1.10.630.10">
    <property type="entry name" value="Cytochrome P450"/>
    <property type="match status" value="2"/>
</dbReference>
<sequence>MGLLLLCNVWRVKSFAHRGKGRSAPEPSGAWPFVGHLHLLSGPTPIFRTLAAMADKHGPVFMICLGMHRALAFASRPSSSAGKLLGYNYAGFGFAPYGPLWREMRKLSVTELLSNRRLNELKHVLVSELDVCIRDHYSLGKETNWVNPIKVAMSEWLEQLTFNVVLRMVAGKRYFGNGVHGNEEARHAIAVIKKFMFLTGVFVASDAIPFVEWMDLQGHLGSMKRVAEQLDPFVEGWVEEHVTKLKSDPSSRQDFIDLMLSVLKDNSMFGHTRETVIKATVMRAQEELDLKVSRGRWVEESDIQNLIYLQASVKETLKLYPPDCNVCGYHIPKGTRLFVNVWKLHPDPDAWSDPEEFQPDRFLTTHANLNVFGQNSELIPFSSGRRSCPGIALALQILHLTVARLLQGYDMTTPLNAPVRGHDRRHRPSLLY</sequence>
<keyword evidence="6 11" id="KW-0560">Oxidoreductase</keyword>
<protein>
    <recommendedName>
        <fullName evidence="14">Cytochrome P450 82C4</fullName>
    </recommendedName>
</protein>
<evidence type="ECO:0000256" key="11">
    <source>
        <dbReference type="RuleBase" id="RU000461"/>
    </source>
</evidence>
<evidence type="ECO:0000256" key="1">
    <source>
        <dbReference type="ARBA" id="ARBA00004167"/>
    </source>
</evidence>
<keyword evidence="7 10" id="KW-0408">Iron</keyword>
<name>A0AA38ZZS9_VITRO</name>